<dbReference type="OMA" id="FLSHGQW"/>
<evidence type="ECO:0000313" key="1">
    <source>
        <dbReference type="EMBL" id="SAM03172.1"/>
    </source>
</evidence>
<name>A0A168PY15_ABSGL</name>
<organism evidence="1">
    <name type="scientific">Absidia glauca</name>
    <name type="common">Pin mould</name>
    <dbReference type="NCBI Taxonomy" id="4829"/>
    <lineage>
        <taxon>Eukaryota</taxon>
        <taxon>Fungi</taxon>
        <taxon>Fungi incertae sedis</taxon>
        <taxon>Mucoromycota</taxon>
        <taxon>Mucoromycotina</taxon>
        <taxon>Mucoromycetes</taxon>
        <taxon>Mucorales</taxon>
        <taxon>Cunninghamellaceae</taxon>
        <taxon>Absidia</taxon>
    </lineage>
</organism>
<dbReference type="Proteomes" id="UP000078561">
    <property type="component" value="Unassembled WGS sequence"/>
</dbReference>
<dbReference type="InParanoid" id="A0A168PY15"/>
<proteinExistence type="predicted"/>
<dbReference type="AlphaFoldDB" id="A0A168PY15"/>
<keyword evidence="2" id="KW-1185">Reference proteome</keyword>
<sequence length="732" mass="84494">MLASISQVKKFWATVLLFGTLTTLLLYIVLISRPSSTAHSASLPTQGDDATLDNSLKQRYPVESALVDLFPKEVYDRVNTLQQDNKQQQHTLSQVFYGNTLLTSLLNRLFEWIPRRRPLPFSWAHYYRLHQQVTSEPPISSPSYRCEDQALPYPILYHMVMEALKLNDSTLDSSSPDLTRPFILLPFDPSETTLSSNEPICIRAIIPPSVLAQPATKSLYHYRYQPTSLRSSDNDDNGNGLNEPMWWDMMQVSARHLSSNASTTFDMRPWDGHRVLRQGYQKKWFEHENNVPNWSRWMIQDMEERGWLHIYQVDAVLHDPGAYLLNATLEFQDAYWNTDLGPVQPYLPLTLPIEPGAQIIVAGQQAHSSGDDLKRLVLEHLDLPLCQAGRGDYQGRWLPWPFGDQVDGSRMVTGLDKHGKFWAPLTCRYRPLSHNEFHRCLVRRFPGGLNIYGDSNMRRSIKSFLSHGQWCKHYERYTNSNGSALSTGTFEAPHIWHYLGDPNQLRACQCEDFKEPTWDPTWFNATARRWDMVFGNTEEEASLLGYDTEWDNGDRQAADSVVVSSYKWDGLTFMNDRGWDVTFTQPTYQLPATADLVVISLVNWDMAYMQLDDFKHALQSLVQHLKSYYYDDNHHPRLIYRTPQYYCCRVDQTARQRKSNTARMKTFDQAARQLFQAEFEGDLMIWDVTTMGESRTWDEKLEGAKCGANHAQADVIHLENQVLMNALCNGLE</sequence>
<protein>
    <submittedName>
        <fullName evidence="1">Uncharacterized protein</fullName>
    </submittedName>
</protein>
<dbReference type="OrthoDB" id="2104804at2759"/>
<gene>
    <name evidence="1" type="primary">ABSGL_08990.1 scaffold 10666</name>
</gene>
<evidence type="ECO:0000313" key="2">
    <source>
        <dbReference type="Proteomes" id="UP000078561"/>
    </source>
</evidence>
<dbReference type="EMBL" id="LT554066">
    <property type="protein sequence ID" value="SAM03172.1"/>
    <property type="molecule type" value="Genomic_DNA"/>
</dbReference>
<reference evidence="1" key="1">
    <citation type="submission" date="2016-04" db="EMBL/GenBank/DDBJ databases">
        <authorList>
            <person name="Evans L.H."/>
            <person name="Alamgir A."/>
            <person name="Owens N."/>
            <person name="Weber N.D."/>
            <person name="Virtaneva K."/>
            <person name="Barbian K."/>
            <person name="Babar A."/>
            <person name="Rosenke K."/>
        </authorList>
    </citation>
    <scope>NUCLEOTIDE SEQUENCE [LARGE SCALE GENOMIC DNA]</scope>
    <source>
        <strain evidence="1">CBS 101.48</strain>
    </source>
</reference>
<accession>A0A168PY15</accession>